<evidence type="ECO:0000256" key="3">
    <source>
        <dbReference type="ARBA" id="ARBA00022989"/>
    </source>
</evidence>
<dbReference type="RefSeq" id="WP_084088750.1">
    <property type="nucleotide sequence ID" value="NZ_FWXD01000001.1"/>
</dbReference>
<protein>
    <recommendedName>
        <fullName evidence="6">Yip1 domain-containing protein</fullName>
    </recommendedName>
</protein>
<evidence type="ECO:0000256" key="2">
    <source>
        <dbReference type="ARBA" id="ARBA00022692"/>
    </source>
</evidence>
<keyword evidence="2 5" id="KW-0812">Transmembrane</keyword>
<dbReference type="Proteomes" id="UP000192761">
    <property type="component" value="Unassembled WGS sequence"/>
</dbReference>
<feature type="transmembrane region" description="Helical" evidence="5">
    <location>
        <begin position="123"/>
        <end position="146"/>
    </location>
</feature>
<keyword evidence="8" id="KW-1185">Reference proteome</keyword>
<feature type="transmembrane region" description="Helical" evidence="5">
    <location>
        <begin position="30"/>
        <end position="49"/>
    </location>
</feature>
<dbReference type="AlphaFoldDB" id="A0A1W1WZK6"/>
<sequence length="190" mass="21072">MKATTYTHMLTSFHEGWDELHEAHPTAFSFFIKLVLPLSLLPVLMVLYAGSRYGQYYGPTVSMSHWETLAVAFFVAEMLTVPSMAWIIRQLARAHKARSDYDGSYALAAIAAVPMWLSSLTLFVPSVLFNLACAFTGLAMACALVYHGIPAMLGKERDEDVRDMTYLVMWIGGGAWAILCAILSMPFFSA</sequence>
<keyword evidence="4 5" id="KW-0472">Membrane</keyword>
<dbReference type="InterPro" id="IPR006977">
    <property type="entry name" value="Yip1_dom"/>
</dbReference>
<organism evidence="7 8">
    <name type="scientific">Andreprevotia lacus DSM 23236</name>
    <dbReference type="NCBI Taxonomy" id="1121001"/>
    <lineage>
        <taxon>Bacteria</taxon>
        <taxon>Pseudomonadati</taxon>
        <taxon>Pseudomonadota</taxon>
        <taxon>Betaproteobacteria</taxon>
        <taxon>Neisseriales</taxon>
        <taxon>Chitinibacteraceae</taxon>
        <taxon>Andreprevotia</taxon>
    </lineage>
</organism>
<evidence type="ECO:0000256" key="5">
    <source>
        <dbReference type="SAM" id="Phobius"/>
    </source>
</evidence>
<dbReference type="GO" id="GO:0016020">
    <property type="term" value="C:membrane"/>
    <property type="evidence" value="ECO:0007669"/>
    <property type="project" value="UniProtKB-SubCell"/>
</dbReference>
<dbReference type="STRING" id="1121001.SAMN02745857_00293"/>
<dbReference type="OrthoDB" id="8526565at2"/>
<dbReference type="Pfam" id="PF04893">
    <property type="entry name" value="Yip1"/>
    <property type="match status" value="1"/>
</dbReference>
<dbReference type="EMBL" id="FWXD01000001">
    <property type="protein sequence ID" value="SMC16960.1"/>
    <property type="molecule type" value="Genomic_DNA"/>
</dbReference>
<reference evidence="7 8" key="1">
    <citation type="submission" date="2017-04" db="EMBL/GenBank/DDBJ databases">
        <authorList>
            <person name="Afonso C.L."/>
            <person name="Miller P.J."/>
            <person name="Scott M.A."/>
            <person name="Spackman E."/>
            <person name="Goraichik I."/>
            <person name="Dimitrov K.M."/>
            <person name="Suarez D.L."/>
            <person name="Swayne D.E."/>
        </authorList>
    </citation>
    <scope>NUCLEOTIDE SEQUENCE [LARGE SCALE GENOMIC DNA]</scope>
    <source>
        <strain evidence="7 8">DSM 23236</strain>
    </source>
</reference>
<name>A0A1W1WZK6_9NEIS</name>
<evidence type="ECO:0000256" key="4">
    <source>
        <dbReference type="ARBA" id="ARBA00023136"/>
    </source>
</evidence>
<comment type="subcellular location">
    <subcellularLocation>
        <location evidence="1">Membrane</location>
        <topology evidence="1">Multi-pass membrane protein</topology>
    </subcellularLocation>
</comment>
<accession>A0A1W1WZK6</accession>
<evidence type="ECO:0000256" key="1">
    <source>
        <dbReference type="ARBA" id="ARBA00004141"/>
    </source>
</evidence>
<gene>
    <name evidence="7" type="ORF">SAMN02745857_00293</name>
</gene>
<proteinExistence type="predicted"/>
<evidence type="ECO:0000259" key="6">
    <source>
        <dbReference type="Pfam" id="PF04893"/>
    </source>
</evidence>
<evidence type="ECO:0000313" key="8">
    <source>
        <dbReference type="Proteomes" id="UP000192761"/>
    </source>
</evidence>
<feature type="domain" description="Yip1" evidence="6">
    <location>
        <begin position="9"/>
        <end position="154"/>
    </location>
</feature>
<keyword evidence="3 5" id="KW-1133">Transmembrane helix</keyword>
<feature type="transmembrane region" description="Helical" evidence="5">
    <location>
        <begin position="100"/>
        <end position="117"/>
    </location>
</feature>
<feature type="transmembrane region" description="Helical" evidence="5">
    <location>
        <begin position="167"/>
        <end position="188"/>
    </location>
</feature>
<feature type="transmembrane region" description="Helical" evidence="5">
    <location>
        <begin position="69"/>
        <end position="88"/>
    </location>
</feature>
<evidence type="ECO:0000313" key="7">
    <source>
        <dbReference type="EMBL" id="SMC16960.1"/>
    </source>
</evidence>